<evidence type="ECO:0000256" key="1">
    <source>
        <dbReference type="ARBA" id="ARBA00004571"/>
    </source>
</evidence>
<keyword evidence="10" id="KW-0998">Cell outer membrane</keyword>
<evidence type="ECO:0000256" key="9">
    <source>
        <dbReference type="ARBA" id="ARBA00023136"/>
    </source>
</evidence>
<dbReference type="GO" id="GO:0006811">
    <property type="term" value="P:monoatomic ion transport"/>
    <property type="evidence" value="ECO:0007669"/>
    <property type="project" value="UniProtKB-KW"/>
</dbReference>
<evidence type="ECO:0000256" key="10">
    <source>
        <dbReference type="ARBA" id="ARBA00023237"/>
    </source>
</evidence>
<evidence type="ECO:0000313" key="13">
    <source>
        <dbReference type="EMBL" id="SAI60063.1"/>
    </source>
</evidence>
<dbReference type="SUPFAM" id="SSF56935">
    <property type="entry name" value="Porins"/>
    <property type="match status" value="1"/>
</dbReference>
<dbReference type="GO" id="GO:0015288">
    <property type="term" value="F:porin activity"/>
    <property type="evidence" value="ECO:0007669"/>
    <property type="project" value="UniProtKB-KW"/>
</dbReference>
<dbReference type="Pfam" id="PF13609">
    <property type="entry name" value="Porin_4"/>
    <property type="match status" value="1"/>
</dbReference>
<evidence type="ECO:0000259" key="12">
    <source>
        <dbReference type="Pfam" id="PF13609"/>
    </source>
</evidence>
<dbReference type="InterPro" id="IPR023614">
    <property type="entry name" value="Porin_dom_sf"/>
</dbReference>
<dbReference type="GO" id="GO:0009279">
    <property type="term" value="C:cell outer membrane"/>
    <property type="evidence" value="ECO:0007669"/>
    <property type="project" value="UniProtKB-SubCell"/>
</dbReference>
<feature type="chain" id="PRO_5007615760" evidence="11">
    <location>
        <begin position="21"/>
        <end position="367"/>
    </location>
</feature>
<dbReference type="PANTHER" id="PTHR34501:SF9">
    <property type="entry name" value="MAJOR OUTER MEMBRANE PROTEIN P.IA"/>
    <property type="match status" value="1"/>
</dbReference>
<evidence type="ECO:0000256" key="4">
    <source>
        <dbReference type="ARBA" id="ARBA00022452"/>
    </source>
</evidence>
<keyword evidence="4" id="KW-1134">Transmembrane beta strand</keyword>
<keyword evidence="5" id="KW-0812">Transmembrane</keyword>
<evidence type="ECO:0000256" key="5">
    <source>
        <dbReference type="ARBA" id="ARBA00022692"/>
    </source>
</evidence>
<evidence type="ECO:0000256" key="2">
    <source>
        <dbReference type="ARBA" id="ARBA00011233"/>
    </source>
</evidence>
<gene>
    <name evidence="13" type="ORF">SAMEA1982600_05431</name>
</gene>
<comment type="subunit">
    <text evidence="2">Homotrimer.</text>
</comment>
<evidence type="ECO:0000256" key="7">
    <source>
        <dbReference type="ARBA" id="ARBA00023065"/>
    </source>
</evidence>
<keyword evidence="3" id="KW-0813">Transport</keyword>
<sequence length="367" mass="39416">MKKSILAAAVISAVSGTAYAQSSVTMYGLTDGGVGYTQFKSDDAKSSRFGAWDGGQSSNRWGLRGSEDLGDGLKAIFTLEGGFSLMNGTQSQSGRLFGREAVVGLKSASWGEFTMGRQGNIAYRWLAGVATPFGNNYDQSRTAGTFSPAEVRYDNQIQYLSPTFSGFQVGVGYSFNADGEQRFKRNDGQDPNTRALTTGLRYVNGPLKTVLTYDQNKDAETATGVTAKSWNLAGSYDFEVLEVNLGLGITDDGWFGTPSQLRNSDMGFGSIRPFNDGFRAYSYGVGMSVDAGSRGKVLAGWGMVDPRDGGTAYAGRDLKPQHIFSLAYTYKLSARTNLYAQGAYGRNVAFVSGNTTQSIGIGMRHSF</sequence>
<keyword evidence="9" id="KW-0472">Membrane</keyword>
<evidence type="ECO:0000313" key="14">
    <source>
        <dbReference type="Proteomes" id="UP000077037"/>
    </source>
</evidence>
<dbReference type="AlphaFoldDB" id="A0A157RQ05"/>
<dbReference type="Proteomes" id="UP000077037">
    <property type="component" value="Unassembled WGS sequence"/>
</dbReference>
<evidence type="ECO:0000256" key="3">
    <source>
        <dbReference type="ARBA" id="ARBA00022448"/>
    </source>
</evidence>
<dbReference type="EMBL" id="FKBS01000029">
    <property type="protein sequence ID" value="SAI60063.1"/>
    <property type="molecule type" value="Genomic_DNA"/>
</dbReference>
<dbReference type="CDD" id="cd00342">
    <property type="entry name" value="gram_neg_porins"/>
    <property type="match status" value="1"/>
</dbReference>
<dbReference type="InterPro" id="IPR050298">
    <property type="entry name" value="Gram-neg_bact_OMP"/>
</dbReference>
<dbReference type="OrthoDB" id="8520696at2"/>
<evidence type="ECO:0000256" key="11">
    <source>
        <dbReference type="SAM" id="SignalP"/>
    </source>
</evidence>
<proteinExistence type="predicted"/>
<evidence type="ECO:0000256" key="6">
    <source>
        <dbReference type="ARBA" id="ARBA00022729"/>
    </source>
</evidence>
<dbReference type="Gene3D" id="2.40.160.10">
    <property type="entry name" value="Porin"/>
    <property type="match status" value="1"/>
</dbReference>
<dbReference type="RefSeq" id="WP_066421547.1">
    <property type="nucleotide sequence ID" value="NZ_FKBS01000029.1"/>
</dbReference>
<keyword evidence="8" id="KW-0626">Porin</keyword>
<evidence type="ECO:0000256" key="8">
    <source>
        <dbReference type="ARBA" id="ARBA00023114"/>
    </source>
</evidence>
<organism evidence="13 14">
    <name type="scientific">Bordetella ansorpii</name>
    <dbReference type="NCBI Taxonomy" id="288768"/>
    <lineage>
        <taxon>Bacteria</taxon>
        <taxon>Pseudomonadati</taxon>
        <taxon>Pseudomonadota</taxon>
        <taxon>Betaproteobacteria</taxon>
        <taxon>Burkholderiales</taxon>
        <taxon>Alcaligenaceae</taxon>
        <taxon>Bordetella</taxon>
    </lineage>
</organism>
<dbReference type="PRINTS" id="PR00184">
    <property type="entry name" value="NEISSPPORIN"/>
</dbReference>
<dbReference type="InterPro" id="IPR002299">
    <property type="entry name" value="Porin_Neis"/>
</dbReference>
<keyword evidence="6 11" id="KW-0732">Signal</keyword>
<feature type="domain" description="Porin" evidence="12">
    <location>
        <begin position="7"/>
        <end position="347"/>
    </location>
</feature>
<dbReference type="PANTHER" id="PTHR34501">
    <property type="entry name" value="PROTEIN YDDL-RELATED"/>
    <property type="match status" value="1"/>
</dbReference>
<dbReference type="GO" id="GO:0046930">
    <property type="term" value="C:pore complex"/>
    <property type="evidence" value="ECO:0007669"/>
    <property type="project" value="UniProtKB-KW"/>
</dbReference>
<protein>
    <submittedName>
        <fullName evidence="13">Outer membrane porin protein</fullName>
    </submittedName>
</protein>
<name>A0A157RQ05_9BORD</name>
<feature type="signal peptide" evidence="11">
    <location>
        <begin position="1"/>
        <end position="20"/>
    </location>
</feature>
<dbReference type="InterPro" id="IPR033900">
    <property type="entry name" value="Gram_neg_porin_domain"/>
</dbReference>
<reference evidence="13 14" key="1">
    <citation type="submission" date="2016-03" db="EMBL/GenBank/DDBJ databases">
        <authorList>
            <consortium name="Pathogen Informatics"/>
        </authorList>
    </citation>
    <scope>NUCLEOTIDE SEQUENCE [LARGE SCALE GENOMIC DNA]</scope>
    <source>
        <strain evidence="13 14">NCTC13364</strain>
    </source>
</reference>
<keyword evidence="7" id="KW-0406">Ion transport</keyword>
<accession>A0A157RQ05</accession>
<comment type="subcellular location">
    <subcellularLocation>
        <location evidence="1">Cell outer membrane</location>
        <topology evidence="1">Multi-pass membrane protein</topology>
    </subcellularLocation>
</comment>